<feature type="transmembrane region" description="Helical" evidence="2">
    <location>
        <begin position="853"/>
        <end position="870"/>
    </location>
</feature>
<evidence type="ECO:0000256" key="3">
    <source>
        <dbReference type="SAM" id="SignalP"/>
    </source>
</evidence>
<keyword evidence="2" id="KW-0812">Transmembrane</keyword>
<feature type="transmembrane region" description="Helical" evidence="2">
    <location>
        <begin position="818"/>
        <end position="841"/>
    </location>
</feature>
<feature type="chain" id="PRO_5047198014" evidence="3">
    <location>
        <begin position="27"/>
        <end position="909"/>
    </location>
</feature>
<name>A0ABM8Y1E3_9BURK</name>
<keyword evidence="2" id="KW-1133">Transmembrane helix</keyword>
<dbReference type="InterPro" id="IPR013783">
    <property type="entry name" value="Ig-like_fold"/>
</dbReference>
<sequence>MRRAQRGMAAAIMLTGLGLLWPATGAAPVATPSGASGAAPTVTTAAASAAQAGPAPAGVSAGNATTATPPSVTVPSAASAGTTPMPAPATASGACPVSPDHVTNFCLPDPDPLAFEKTAITNLPAARVDVAYTYRFLGTGGEPPYVFSEVGTGLPDGLTLDANGNVRGIAAQPGRRTFTVELRDRWGQGVRQQFAINVTGPRSSRSAPKLAPTIVPVIQNVPIAATQTPLRSRTQIDTWRITDALLEKIVPPPPPEAASEPAAEVGGETTAAAPAPVAGATAVAVATSGTGATAVSSADSTQASATDGDGLDELSDAGAAQLVTLIKPLLNVDYPTRALFTAALDTRVCAYAAALTSRVALETSQNAPTADQWQQRCATAWQGPPPKSPPQLSEAPVKWQDLPATLMPPRVRAWLVDQAIQPHDATIGSPPPWSGTGCNCLIAATSGAVYGFVPNWSDSKQGPKLDFSLYERLMGFAQPFDDDGNVTPLQPDAAQLDFLRAVHRYGSKLDVTIYRKDWQFLLHMPEDQRRRVAEQVARQAMRMIDVPLRQYETRWEDRLPAVASDSHVGDGITLFLDQAPRPGDPRYAAFDDFRHRLIQTLIAEMRRSKRHYTLNLMFPASDLVPTLRKPDERVRLLPVSAAAATQRKGGAPASAPAAPAAANSDPGSAVWTFNRLFDYLVQAEDPPYQDGRIVVGAEGYRSRTNVTLRYVVALPEPTTQSKKVLRDAVENTADLAGTNRAIVVRRVLPLVSIGSADARQMRDDMAYFNDNFGGVALWPQPAADAATSQLVESAVRSTMLAGETREGALCNVVCDGRWVLRAAFWLLLAIATISLALYVVSCRVRALGRPYQLYLLVAGLVPLVIGGLLLRCDPDLASADLSNRLLFLVLAAVIITMLIPLLKPRVQKP</sequence>
<feature type="region of interest" description="Disordered" evidence="1">
    <location>
        <begin position="249"/>
        <end position="269"/>
    </location>
</feature>
<dbReference type="PANTHER" id="PTHR48125:SF10">
    <property type="entry name" value="OS12G0136300 PROTEIN"/>
    <property type="match status" value="1"/>
</dbReference>
<feature type="compositionally biased region" description="Low complexity" evidence="1">
    <location>
        <begin position="257"/>
        <end position="269"/>
    </location>
</feature>
<dbReference type="Pfam" id="PF05345">
    <property type="entry name" value="He_PIG"/>
    <property type="match status" value="1"/>
</dbReference>
<evidence type="ECO:0000256" key="2">
    <source>
        <dbReference type="SAM" id="Phobius"/>
    </source>
</evidence>
<feature type="signal peptide" evidence="3">
    <location>
        <begin position="1"/>
        <end position="26"/>
    </location>
</feature>
<organism evidence="4 5">
    <name type="scientific">Cupriavidus pampae</name>
    <dbReference type="NCBI Taxonomy" id="659251"/>
    <lineage>
        <taxon>Bacteria</taxon>
        <taxon>Pseudomonadati</taxon>
        <taxon>Pseudomonadota</taxon>
        <taxon>Betaproteobacteria</taxon>
        <taxon>Burkholderiales</taxon>
        <taxon>Burkholderiaceae</taxon>
        <taxon>Cupriavidus</taxon>
    </lineage>
</organism>
<dbReference type="RefSeq" id="WP_223995629.1">
    <property type="nucleotide sequence ID" value="NZ_CAJZAG010000018.1"/>
</dbReference>
<gene>
    <name evidence="4" type="ORF">LMG32289_06445</name>
</gene>
<keyword evidence="3" id="KW-0732">Signal</keyword>
<reference evidence="4 5" key="1">
    <citation type="submission" date="2021-08" db="EMBL/GenBank/DDBJ databases">
        <authorList>
            <person name="Peeters C."/>
        </authorList>
    </citation>
    <scope>NUCLEOTIDE SEQUENCE [LARGE SCALE GENOMIC DNA]</scope>
    <source>
        <strain evidence="4 5">LMG 32289</strain>
    </source>
</reference>
<feature type="compositionally biased region" description="Low complexity" evidence="1">
    <location>
        <begin position="649"/>
        <end position="665"/>
    </location>
</feature>
<dbReference type="EMBL" id="CAJZAG010000018">
    <property type="protein sequence ID" value="CAG9186466.1"/>
    <property type="molecule type" value="Genomic_DNA"/>
</dbReference>
<evidence type="ECO:0000256" key="1">
    <source>
        <dbReference type="SAM" id="MobiDB-lite"/>
    </source>
</evidence>
<keyword evidence="2" id="KW-0472">Membrane</keyword>
<feature type="region of interest" description="Disordered" evidence="1">
    <location>
        <begin position="645"/>
        <end position="665"/>
    </location>
</feature>
<dbReference type="Gene3D" id="2.60.40.10">
    <property type="entry name" value="Immunoglobulins"/>
    <property type="match status" value="1"/>
</dbReference>
<evidence type="ECO:0000313" key="4">
    <source>
        <dbReference type="EMBL" id="CAG9186466.1"/>
    </source>
</evidence>
<comment type="caution">
    <text evidence="4">The sequence shown here is derived from an EMBL/GenBank/DDBJ whole genome shotgun (WGS) entry which is preliminary data.</text>
</comment>
<proteinExistence type="predicted"/>
<evidence type="ECO:0000313" key="5">
    <source>
        <dbReference type="Proteomes" id="UP000706525"/>
    </source>
</evidence>
<dbReference type="PANTHER" id="PTHR48125">
    <property type="entry name" value="LP07818P1"/>
    <property type="match status" value="1"/>
</dbReference>
<keyword evidence="5" id="KW-1185">Reference proteome</keyword>
<dbReference type="Proteomes" id="UP000706525">
    <property type="component" value="Unassembled WGS sequence"/>
</dbReference>
<feature type="transmembrane region" description="Helical" evidence="2">
    <location>
        <begin position="885"/>
        <end position="902"/>
    </location>
</feature>
<accession>A0ABM8Y1E3</accession>
<feature type="region of interest" description="Disordered" evidence="1">
    <location>
        <begin position="53"/>
        <end position="94"/>
    </location>
</feature>
<protein>
    <submittedName>
        <fullName evidence="4">Uncharacterized protein</fullName>
    </submittedName>
</protein>